<dbReference type="InterPro" id="IPR031571">
    <property type="entry name" value="RcpC_dom"/>
</dbReference>
<proteinExistence type="predicted"/>
<dbReference type="RefSeq" id="WP_340271236.1">
    <property type="nucleotide sequence ID" value="NZ_JBBEOG010000010.1"/>
</dbReference>
<accession>A0ABW0GQJ9</accession>
<evidence type="ECO:0000313" key="2">
    <source>
        <dbReference type="EMBL" id="MFC5382272.1"/>
    </source>
</evidence>
<evidence type="ECO:0000313" key="3">
    <source>
        <dbReference type="Proteomes" id="UP001596122"/>
    </source>
</evidence>
<comment type="caution">
    <text evidence="2">The sequence shown here is derived from an EMBL/GenBank/DDBJ whole genome shotgun (WGS) entry which is preliminary data.</text>
</comment>
<dbReference type="Pfam" id="PF08666">
    <property type="entry name" value="SAF"/>
    <property type="match status" value="1"/>
</dbReference>
<dbReference type="Proteomes" id="UP001596122">
    <property type="component" value="Unassembled WGS sequence"/>
</dbReference>
<reference evidence="3" key="1">
    <citation type="journal article" date="2019" name="Int. J. Syst. Evol. Microbiol.">
        <title>The Global Catalogue of Microorganisms (GCM) 10K type strain sequencing project: providing services to taxonomists for standard genome sequencing and annotation.</title>
        <authorList>
            <consortium name="The Broad Institute Genomics Platform"/>
            <consortium name="The Broad Institute Genome Sequencing Center for Infectious Disease"/>
            <person name="Wu L."/>
            <person name="Ma J."/>
        </authorList>
    </citation>
    <scope>NUCLEOTIDE SEQUENCE [LARGE SCALE GENOMIC DNA]</scope>
    <source>
        <strain evidence="3">CCUG 43114</strain>
    </source>
</reference>
<dbReference type="NCBIfam" id="TIGR03177">
    <property type="entry name" value="pilus_cpaB"/>
    <property type="match status" value="1"/>
</dbReference>
<dbReference type="CDD" id="cd11614">
    <property type="entry name" value="SAF_CpaB_FlgA_like"/>
    <property type="match status" value="1"/>
</dbReference>
<dbReference type="InterPro" id="IPR017592">
    <property type="entry name" value="Pilus_assmbl_Flp-typ_CpaB"/>
</dbReference>
<dbReference type="SMART" id="SM00858">
    <property type="entry name" value="SAF"/>
    <property type="match status" value="1"/>
</dbReference>
<dbReference type="InterPro" id="IPR013974">
    <property type="entry name" value="SAF"/>
</dbReference>
<organism evidence="2 3">
    <name type="scientific">Aquipuribacter nitratireducens</name>
    <dbReference type="NCBI Taxonomy" id="650104"/>
    <lineage>
        <taxon>Bacteria</taxon>
        <taxon>Bacillati</taxon>
        <taxon>Actinomycetota</taxon>
        <taxon>Actinomycetes</taxon>
        <taxon>Micrococcales</taxon>
        <taxon>Intrasporangiaceae</taxon>
        <taxon>Aquipuribacter</taxon>
    </lineage>
</organism>
<sequence length="244" mass="24499">MGARVLVLVVALVVAALGALAVVLYVENALGRQDAATETLEVLVVAETIPAGTAFADVPGSLEVATRPADAVPQGVLDPADGLTGQVALQTLYPGEVVSAPVVGDPDDVTALAPPDGRFAASFAFPAANRVGTFVRPGSQVSVFATVETVAPGPDGEVVTALTTQLLVEALDVLAVGSTTDIGAESGAGGGDAALVTFAVDQGEVQRLVLAQSIGTLYLALAGEEPPIEQLEGTTRLNLFEATS</sequence>
<keyword evidence="3" id="KW-1185">Reference proteome</keyword>
<name>A0ABW0GQJ9_9MICO</name>
<dbReference type="EMBL" id="JBHSLD010000015">
    <property type="protein sequence ID" value="MFC5382272.1"/>
    <property type="molecule type" value="Genomic_DNA"/>
</dbReference>
<evidence type="ECO:0000259" key="1">
    <source>
        <dbReference type="SMART" id="SM00858"/>
    </source>
</evidence>
<feature type="domain" description="SAF" evidence="1">
    <location>
        <begin position="40"/>
        <end position="104"/>
    </location>
</feature>
<gene>
    <name evidence="2" type="primary">cpaB</name>
    <name evidence="2" type="ORF">ACFPJ6_16010</name>
</gene>
<protein>
    <submittedName>
        <fullName evidence="2">Flp pilus assembly protein CpaB</fullName>
    </submittedName>
</protein>
<dbReference type="Pfam" id="PF16976">
    <property type="entry name" value="RcpC"/>
    <property type="match status" value="1"/>
</dbReference>